<name>A0AAD7IQI8_9AGAR</name>
<sequence length="356" mass="39391">MAGPALPQELWDIIIDILATSRDDSDLEACSLVCRSLVAPAQSHLFYPISINHSERMGRFARLTSSSPHLLAYVRKLYMWCEEETVTHAARIPWTGLHCLQLAELSSTPPDSVLDAIKMLVSMPSLRVLEFYDCPPTEHIRSIFPCCNAGLQTFGFHFGGYDPPNPPLQFAVAVSETSVPRPKIRALVLEHSSSAVHLLDDPECPLDFSALEHVQCIASSNPGLAGFDISDPRNNHESALQWPCLESWLDLNVFPSLVHITVDGVGPTVEAILARLSLANGIVGMRLVLDDYLMGDIHVRDLQAVVLRRLPALRRMEVDASRIMMVSGLDETLHNVQGGLPWLYEKGILVVSFDLE</sequence>
<reference evidence="1" key="1">
    <citation type="submission" date="2023-03" db="EMBL/GenBank/DDBJ databases">
        <title>Massive genome expansion in bonnet fungi (Mycena s.s.) driven by repeated elements and novel gene families across ecological guilds.</title>
        <authorList>
            <consortium name="Lawrence Berkeley National Laboratory"/>
            <person name="Harder C.B."/>
            <person name="Miyauchi S."/>
            <person name="Viragh M."/>
            <person name="Kuo A."/>
            <person name="Thoen E."/>
            <person name="Andreopoulos B."/>
            <person name="Lu D."/>
            <person name="Skrede I."/>
            <person name="Drula E."/>
            <person name="Henrissat B."/>
            <person name="Morin E."/>
            <person name="Kohler A."/>
            <person name="Barry K."/>
            <person name="LaButti K."/>
            <person name="Morin E."/>
            <person name="Salamov A."/>
            <person name="Lipzen A."/>
            <person name="Mereny Z."/>
            <person name="Hegedus B."/>
            <person name="Baldrian P."/>
            <person name="Stursova M."/>
            <person name="Weitz H."/>
            <person name="Taylor A."/>
            <person name="Grigoriev I.V."/>
            <person name="Nagy L.G."/>
            <person name="Martin F."/>
            <person name="Kauserud H."/>
        </authorList>
    </citation>
    <scope>NUCLEOTIDE SEQUENCE</scope>
    <source>
        <strain evidence="1">CBHHK188m</strain>
    </source>
</reference>
<accession>A0AAD7IQI8</accession>
<organism evidence="1 2">
    <name type="scientific">Mycena maculata</name>
    <dbReference type="NCBI Taxonomy" id="230809"/>
    <lineage>
        <taxon>Eukaryota</taxon>
        <taxon>Fungi</taxon>
        <taxon>Dikarya</taxon>
        <taxon>Basidiomycota</taxon>
        <taxon>Agaricomycotina</taxon>
        <taxon>Agaricomycetes</taxon>
        <taxon>Agaricomycetidae</taxon>
        <taxon>Agaricales</taxon>
        <taxon>Marasmiineae</taxon>
        <taxon>Mycenaceae</taxon>
        <taxon>Mycena</taxon>
    </lineage>
</organism>
<keyword evidence="2" id="KW-1185">Reference proteome</keyword>
<comment type="caution">
    <text evidence="1">The sequence shown here is derived from an EMBL/GenBank/DDBJ whole genome shotgun (WGS) entry which is preliminary data.</text>
</comment>
<proteinExistence type="predicted"/>
<evidence type="ECO:0000313" key="2">
    <source>
        <dbReference type="Proteomes" id="UP001215280"/>
    </source>
</evidence>
<dbReference type="Proteomes" id="UP001215280">
    <property type="component" value="Unassembled WGS sequence"/>
</dbReference>
<evidence type="ECO:0008006" key="3">
    <source>
        <dbReference type="Google" id="ProtNLM"/>
    </source>
</evidence>
<evidence type="ECO:0000313" key="1">
    <source>
        <dbReference type="EMBL" id="KAJ7747441.1"/>
    </source>
</evidence>
<gene>
    <name evidence="1" type="ORF">DFH07DRAFT_962544</name>
</gene>
<protein>
    <recommendedName>
        <fullName evidence="3">F-box domain-containing protein</fullName>
    </recommendedName>
</protein>
<dbReference type="EMBL" id="JARJLG010000094">
    <property type="protein sequence ID" value="KAJ7747441.1"/>
    <property type="molecule type" value="Genomic_DNA"/>
</dbReference>
<dbReference type="AlphaFoldDB" id="A0AAD7IQI8"/>